<evidence type="ECO:0000313" key="2">
    <source>
        <dbReference type="Proteomes" id="UP001160334"/>
    </source>
</evidence>
<proteinExistence type="predicted"/>
<sequence>MNAQLVTNDYSTPDLVLDVLEYCHPYIRVVIALDGDMNQITTCAMPLDHFEIRGVAA</sequence>
<reference evidence="1 2" key="1">
    <citation type="submission" date="2023-04" db="EMBL/GenBank/DDBJ databases">
        <title>Forest soil microbial communities from Buena Vista Peninsula, Colon Province, Panama.</title>
        <authorList>
            <person name="Bouskill N."/>
        </authorList>
    </citation>
    <scope>NUCLEOTIDE SEQUENCE [LARGE SCALE GENOMIC DNA]</scope>
    <source>
        <strain evidence="1 2">CFH S0262</strain>
    </source>
</reference>
<dbReference type="RefSeq" id="WP_280762172.1">
    <property type="nucleotide sequence ID" value="NZ_JARXVC010000011.1"/>
</dbReference>
<accession>A0ABT6MG75</accession>
<evidence type="ECO:0000313" key="1">
    <source>
        <dbReference type="EMBL" id="MDH6282890.1"/>
    </source>
</evidence>
<organism evidence="1 2">
    <name type="scientific">Prescottella agglutinans</name>
    <dbReference type="NCBI Taxonomy" id="1644129"/>
    <lineage>
        <taxon>Bacteria</taxon>
        <taxon>Bacillati</taxon>
        <taxon>Actinomycetota</taxon>
        <taxon>Actinomycetes</taxon>
        <taxon>Mycobacteriales</taxon>
        <taxon>Nocardiaceae</taxon>
        <taxon>Prescottella</taxon>
    </lineage>
</organism>
<dbReference type="Proteomes" id="UP001160334">
    <property type="component" value="Unassembled WGS sequence"/>
</dbReference>
<gene>
    <name evidence="1" type="ORF">M2280_004127</name>
</gene>
<dbReference type="EMBL" id="JARXVC010000011">
    <property type="protein sequence ID" value="MDH6282890.1"/>
    <property type="molecule type" value="Genomic_DNA"/>
</dbReference>
<protein>
    <submittedName>
        <fullName evidence="1">Uncharacterized protein</fullName>
    </submittedName>
</protein>
<name>A0ABT6MG75_9NOCA</name>
<keyword evidence="2" id="KW-1185">Reference proteome</keyword>
<comment type="caution">
    <text evidence="1">The sequence shown here is derived from an EMBL/GenBank/DDBJ whole genome shotgun (WGS) entry which is preliminary data.</text>
</comment>